<reference evidence="2 3" key="1">
    <citation type="journal article" date="2012" name="Proc. Natl. Acad. Sci. U.S.A.">
        <title>Antigenic diversity is generated by distinct evolutionary mechanisms in African trypanosome species.</title>
        <authorList>
            <person name="Jackson A.P."/>
            <person name="Berry A."/>
            <person name="Aslett M."/>
            <person name="Allison H.C."/>
            <person name="Burton P."/>
            <person name="Vavrova-Anderson J."/>
            <person name="Brown R."/>
            <person name="Browne H."/>
            <person name="Corton N."/>
            <person name="Hauser H."/>
            <person name="Gamble J."/>
            <person name="Gilderthorp R."/>
            <person name="Marcello L."/>
            <person name="McQuillan J."/>
            <person name="Otto T.D."/>
            <person name="Quail M.A."/>
            <person name="Sanders M.J."/>
            <person name="van Tonder A."/>
            <person name="Ginger M.L."/>
            <person name="Field M.C."/>
            <person name="Barry J.D."/>
            <person name="Hertz-Fowler C."/>
            <person name="Berriman M."/>
        </authorList>
    </citation>
    <scope>NUCLEOTIDE SEQUENCE</scope>
    <source>
        <strain evidence="2 3">Y486</strain>
    </source>
</reference>
<protein>
    <submittedName>
        <fullName evidence="2">Uncharacterized protein</fullName>
    </submittedName>
</protein>
<dbReference type="AlphaFoldDB" id="F9WM07"/>
<sequence length="206" mass="22914">MHRRHSGFKPVLHPLCTQSCLSYILASLSSAWHTTRNSPFHLNDTRARSLCRFCKQIVRHITAALHDRDVGMLVHNTSQAAERAHVRRDHNGKTESSPCGSLLLIHLQSTLVMRWAFGCGTKCCASRSLQKALHTPATPPCQPLFRPIRRVAQRTHNSGSPSRRAQLLSLTSDTTHKPSPGFTLAARQELHAADQTNQSHVGNANR</sequence>
<dbReference type="EMBL" id="CAEX01001393">
    <property type="protein sequence ID" value="CCD18555.1"/>
    <property type="molecule type" value="Genomic_DNA"/>
</dbReference>
<dbReference type="VEuPathDB" id="TriTrypDB:TvY486_0012550"/>
<name>F9WM07_TRYVY</name>
<feature type="region of interest" description="Disordered" evidence="1">
    <location>
        <begin position="153"/>
        <end position="181"/>
    </location>
</feature>
<dbReference type="Proteomes" id="UP000009027">
    <property type="component" value="Unassembled WGS sequence"/>
</dbReference>
<evidence type="ECO:0000256" key="1">
    <source>
        <dbReference type="SAM" id="MobiDB-lite"/>
    </source>
</evidence>
<evidence type="ECO:0000313" key="2">
    <source>
        <dbReference type="EMBL" id="CCD18555.1"/>
    </source>
</evidence>
<organism evidence="2 3">
    <name type="scientific">Trypanosoma vivax (strain Y486)</name>
    <dbReference type="NCBI Taxonomy" id="1055687"/>
    <lineage>
        <taxon>Eukaryota</taxon>
        <taxon>Discoba</taxon>
        <taxon>Euglenozoa</taxon>
        <taxon>Kinetoplastea</taxon>
        <taxon>Metakinetoplastina</taxon>
        <taxon>Trypanosomatida</taxon>
        <taxon>Trypanosomatidae</taxon>
        <taxon>Trypanosoma</taxon>
        <taxon>Duttonella</taxon>
    </lineage>
</organism>
<evidence type="ECO:0000313" key="3">
    <source>
        <dbReference type="Proteomes" id="UP000009027"/>
    </source>
</evidence>
<feature type="compositionally biased region" description="Polar residues" evidence="1">
    <location>
        <begin position="154"/>
        <end position="173"/>
    </location>
</feature>
<gene>
    <name evidence="2" type="ORF">TvY486_0012550</name>
</gene>
<accession>F9WM07</accession>
<proteinExistence type="predicted"/>
<keyword evidence="3" id="KW-1185">Reference proteome</keyword>